<gene>
    <name evidence="10" type="primary">murF</name>
    <name evidence="15" type="ORF">BTA35_0202660</name>
</gene>
<keyword evidence="2 10" id="KW-0436">Ligase</keyword>
<name>A0A1T1HEZ5_OCELI</name>
<evidence type="ECO:0000256" key="2">
    <source>
        <dbReference type="ARBA" id="ARBA00022598"/>
    </source>
</evidence>
<evidence type="ECO:0000259" key="12">
    <source>
        <dbReference type="Pfam" id="PF01225"/>
    </source>
</evidence>
<sequence length="460" mass="49232">MIRSLSFAELQQRFGGECYGSLSGFTQLETDSRLPLEGKVFLALKGERFDGHRFCLQAKEQGATGLVVSDFQPGIDLPQWCVADTRIALGQIALLNRELFRGSVIAITGNSGKTTVKEMLGSVLSHAFGSDSVLITAGNFNNDIGVPLTLLRLSAEHRFAVIELGASHLGEIEYCAGLARPDIGVVLNVTGAHLGEFGSTENIAQAKGELILALGEEGCAVINQDDVYAEYWRSLASGCRLTGYGVGLGHPKEAEVKAQNIQIKNSGYAFDLCFHNESFPVLLQVPARHNVSNALAAASAALQLGVSLQTIAEGLERFSGVVGRLQIVTGFKQSSIINDSYNANPGSVRAAIDTLMDFSGQHILILGDVGELGDGSVEAHASLGRYAREKGVEHLFTYGELTRHSAGSFGDNAYHFTDHLQLAESVKQWLTQDTVVLVKGSRSTHMEVVVKALSSPPSVD</sequence>
<dbReference type="HAMAP" id="MF_02019">
    <property type="entry name" value="MurF"/>
    <property type="match status" value="1"/>
</dbReference>
<dbReference type="InterPro" id="IPR004101">
    <property type="entry name" value="Mur_ligase_C"/>
</dbReference>
<evidence type="ECO:0000256" key="7">
    <source>
        <dbReference type="ARBA" id="ARBA00022984"/>
    </source>
</evidence>
<keyword evidence="8 10" id="KW-0131">Cell cycle</keyword>
<evidence type="ECO:0000313" key="15">
    <source>
        <dbReference type="EMBL" id="OOV88429.1"/>
    </source>
</evidence>
<keyword evidence="16" id="KW-1185">Reference proteome</keyword>
<dbReference type="EC" id="6.3.2.10" evidence="10 11"/>
<evidence type="ECO:0000256" key="1">
    <source>
        <dbReference type="ARBA" id="ARBA00022490"/>
    </source>
</evidence>
<dbReference type="RefSeq" id="WP_077242864.1">
    <property type="nucleotide sequence ID" value="NZ_FXTS01000001.1"/>
</dbReference>
<comment type="caution">
    <text evidence="10">Lacks conserved residue(s) required for the propagation of feature annotation.</text>
</comment>
<dbReference type="UniPathway" id="UPA00219"/>
<keyword evidence="1 10" id="KW-0963">Cytoplasm</keyword>
<dbReference type="SUPFAM" id="SSF63418">
    <property type="entry name" value="MurE/MurF N-terminal domain"/>
    <property type="match status" value="1"/>
</dbReference>
<evidence type="ECO:0000256" key="5">
    <source>
        <dbReference type="ARBA" id="ARBA00022840"/>
    </source>
</evidence>
<evidence type="ECO:0000256" key="11">
    <source>
        <dbReference type="RuleBase" id="RU004136"/>
    </source>
</evidence>
<dbReference type="InterPro" id="IPR005863">
    <property type="entry name" value="UDP-N-AcMur_synth"/>
</dbReference>
<reference evidence="15" key="1">
    <citation type="submission" date="2017-02" db="EMBL/GenBank/DDBJ databases">
        <title>Draft Genome Sequence of the Salt Water Bacterium Oceanospirillum linum ATCC 11336.</title>
        <authorList>
            <person name="Trachtenberg A.M."/>
            <person name="Carney J.G."/>
            <person name="Linnane J.D."/>
            <person name="Rheaume B.A."/>
            <person name="Pitts N.L."/>
            <person name="Mykles D.L."/>
            <person name="Maclea K.S."/>
        </authorList>
    </citation>
    <scope>NUCLEOTIDE SEQUENCE [LARGE SCALE GENOMIC DNA]</scope>
    <source>
        <strain evidence="15">ATCC 11336</strain>
    </source>
</reference>
<dbReference type="GO" id="GO:0009252">
    <property type="term" value="P:peptidoglycan biosynthetic process"/>
    <property type="evidence" value="ECO:0007669"/>
    <property type="project" value="UniProtKB-UniRule"/>
</dbReference>
<evidence type="ECO:0000256" key="4">
    <source>
        <dbReference type="ARBA" id="ARBA00022741"/>
    </source>
</evidence>
<dbReference type="Pfam" id="PF08245">
    <property type="entry name" value="Mur_ligase_M"/>
    <property type="match status" value="1"/>
</dbReference>
<comment type="caution">
    <text evidence="15">The sequence shown here is derived from an EMBL/GenBank/DDBJ whole genome shotgun (WGS) entry which is preliminary data.</text>
</comment>
<dbReference type="NCBIfam" id="TIGR01143">
    <property type="entry name" value="murF"/>
    <property type="match status" value="1"/>
</dbReference>
<dbReference type="InterPro" id="IPR035911">
    <property type="entry name" value="MurE/MurF_N"/>
</dbReference>
<evidence type="ECO:0000259" key="14">
    <source>
        <dbReference type="Pfam" id="PF08245"/>
    </source>
</evidence>
<dbReference type="GO" id="GO:0051301">
    <property type="term" value="P:cell division"/>
    <property type="evidence" value="ECO:0007669"/>
    <property type="project" value="UniProtKB-KW"/>
</dbReference>
<comment type="function">
    <text evidence="10 11">Involved in cell wall formation. Catalyzes the final step in the synthesis of UDP-N-acetylmuramoyl-pentapeptide, the precursor of murein.</text>
</comment>
<evidence type="ECO:0000256" key="8">
    <source>
        <dbReference type="ARBA" id="ARBA00023306"/>
    </source>
</evidence>
<evidence type="ECO:0000256" key="6">
    <source>
        <dbReference type="ARBA" id="ARBA00022960"/>
    </source>
</evidence>
<dbReference type="InterPro" id="IPR000713">
    <property type="entry name" value="Mur_ligase_N"/>
</dbReference>
<comment type="subcellular location">
    <subcellularLocation>
        <location evidence="10 11">Cytoplasm</location>
    </subcellularLocation>
</comment>
<evidence type="ECO:0000313" key="16">
    <source>
        <dbReference type="Proteomes" id="UP000190064"/>
    </source>
</evidence>
<comment type="similarity">
    <text evidence="10">Belongs to the MurCDEF family. MurF subfamily.</text>
</comment>
<dbReference type="InterPro" id="IPR013221">
    <property type="entry name" value="Mur_ligase_cen"/>
</dbReference>
<dbReference type="GO" id="GO:0005737">
    <property type="term" value="C:cytoplasm"/>
    <property type="evidence" value="ECO:0007669"/>
    <property type="project" value="UniProtKB-SubCell"/>
</dbReference>
<organism evidence="15 16">
    <name type="scientific">Oceanospirillum linum</name>
    <dbReference type="NCBI Taxonomy" id="966"/>
    <lineage>
        <taxon>Bacteria</taxon>
        <taxon>Pseudomonadati</taxon>
        <taxon>Pseudomonadota</taxon>
        <taxon>Gammaproteobacteria</taxon>
        <taxon>Oceanospirillales</taxon>
        <taxon>Oceanospirillaceae</taxon>
        <taxon>Oceanospirillum</taxon>
    </lineage>
</organism>
<feature type="domain" description="Mur ligase C-terminal" evidence="13">
    <location>
        <begin position="323"/>
        <end position="442"/>
    </location>
</feature>
<dbReference type="GO" id="GO:0008766">
    <property type="term" value="F:UDP-N-acetylmuramoylalanyl-D-glutamyl-2,6-diaminopimelate-D-alanyl-D-alanine ligase activity"/>
    <property type="evidence" value="ECO:0007669"/>
    <property type="project" value="RHEA"/>
</dbReference>
<accession>A0A1T1HEZ5</accession>
<dbReference type="GO" id="GO:0005524">
    <property type="term" value="F:ATP binding"/>
    <property type="evidence" value="ECO:0007669"/>
    <property type="project" value="UniProtKB-UniRule"/>
</dbReference>
<dbReference type="Pfam" id="PF01225">
    <property type="entry name" value="Mur_ligase"/>
    <property type="match status" value="1"/>
</dbReference>
<dbReference type="Gene3D" id="3.40.1190.10">
    <property type="entry name" value="Mur-like, catalytic domain"/>
    <property type="match status" value="1"/>
</dbReference>
<feature type="domain" description="Mur ligase N-terminal catalytic" evidence="12">
    <location>
        <begin position="28"/>
        <end position="70"/>
    </location>
</feature>
<dbReference type="SUPFAM" id="SSF53244">
    <property type="entry name" value="MurD-like peptide ligases, peptide-binding domain"/>
    <property type="match status" value="1"/>
</dbReference>
<keyword evidence="3 10" id="KW-0132">Cell division</keyword>
<dbReference type="GO" id="GO:0047480">
    <property type="term" value="F:UDP-N-acetylmuramoyl-tripeptide-D-alanyl-D-alanine ligase activity"/>
    <property type="evidence" value="ECO:0007669"/>
    <property type="project" value="UniProtKB-UniRule"/>
</dbReference>
<dbReference type="Gene3D" id="3.40.1390.10">
    <property type="entry name" value="MurE/MurF, N-terminal domain"/>
    <property type="match status" value="1"/>
</dbReference>
<dbReference type="Gene3D" id="3.90.190.20">
    <property type="entry name" value="Mur ligase, C-terminal domain"/>
    <property type="match status" value="1"/>
</dbReference>
<dbReference type="GO" id="GO:0071555">
    <property type="term" value="P:cell wall organization"/>
    <property type="evidence" value="ECO:0007669"/>
    <property type="project" value="UniProtKB-KW"/>
</dbReference>
<feature type="domain" description="Mur ligase central" evidence="14">
    <location>
        <begin position="107"/>
        <end position="301"/>
    </location>
</feature>
<dbReference type="AlphaFoldDB" id="A0A1T1HEZ5"/>
<evidence type="ECO:0000256" key="9">
    <source>
        <dbReference type="ARBA" id="ARBA00023316"/>
    </source>
</evidence>
<keyword evidence="7 10" id="KW-0573">Peptidoglycan synthesis</keyword>
<dbReference type="InterPro" id="IPR036615">
    <property type="entry name" value="Mur_ligase_C_dom_sf"/>
</dbReference>
<dbReference type="STRING" id="966.BTA35_0202660"/>
<protein>
    <recommendedName>
        <fullName evidence="10 11">UDP-N-acetylmuramoyl-tripeptide--D-alanyl-D-alanine ligase</fullName>
        <ecNumber evidence="10 11">6.3.2.10</ecNumber>
    </recommendedName>
    <alternativeName>
        <fullName evidence="10">D-alanyl-D-alanine-adding enzyme</fullName>
    </alternativeName>
</protein>
<keyword evidence="6 10" id="KW-0133">Cell shape</keyword>
<keyword evidence="4 10" id="KW-0547">Nucleotide-binding</keyword>
<dbReference type="SUPFAM" id="SSF53623">
    <property type="entry name" value="MurD-like peptide ligases, catalytic domain"/>
    <property type="match status" value="1"/>
</dbReference>
<dbReference type="EMBL" id="MTSD02000001">
    <property type="protein sequence ID" value="OOV88429.1"/>
    <property type="molecule type" value="Genomic_DNA"/>
</dbReference>
<evidence type="ECO:0000256" key="10">
    <source>
        <dbReference type="HAMAP-Rule" id="MF_02019"/>
    </source>
</evidence>
<dbReference type="Pfam" id="PF02875">
    <property type="entry name" value="Mur_ligase_C"/>
    <property type="match status" value="1"/>
</dbReference>
<keyword evidence="5 10" id="KW-0067">ATP-binding</keyword>
<comment type="catalytic activity">
    <reaction evidence="10 11">
        <text>D-alanyl-D-alanine + UDP-N-acetyl-alpha-D-muramoyl-L-alanyl-gamma-D-glutamyl-meso-2,6-diaminopimelate + ATP = UDP-N-acetyl-alpha-D-muramoyl-L-alanyl-gamma-D-glutamyl-meso-2,6-diaminopimeloyl-D-alanyl-D-alanine + ADP + phosphate + H(+)</text>
        <dbReference type="Rhea" id="RHEA:28374"/>
        <dbReference type="ChEBI" id="CHEBI:15378"/>
        <dbReference type="ChEBI" id="CHEBI:30616"/>
        <dbReference type="ChEBI" id="CHEBI:43474"/>
        <dbReference type="ChEBI" id="CHEBI:57822"/>
        <dbReference type="ChEBI" id="CHEBI:61386"/>
        <dbReference type="ChEBI" id="CHEBI:83905"/>
        <dbReference type="ChEBI" id="CHEBI:456216"/>
        <dbReference type="EC" id="6.3.2.10"/>
    </reaction>
</comment>
<evidence type="ECO:0000256" key="3">
    <source>
        <dbReference type="ARBA" id="ARBA00022618"/>
    </source>
</evidence>
<comment type="pathway">
    <text evidence="10 11">Cell wall biogenesis; peptidoglycan biosynthesis.</text>
</comment>
<keyword evidence="9 10" id="KW-0961">Cell wall biogenesis/degradation</keyword>
<evidence type="ECO:0000259" key="13">
    <source>
        <dbReference type="Pfam" id="PF02875"/>
    </source>
</evidence>
<dbReference type="PANTHER" id="PTHR43024">
    <property type="entry name" value="UDP-N-ACETYLMURAMOYL-TRIPEPTIDE--D-ALANYL-D-ALANINE LIGASE"/>
    <property type="match status" value="1"/>
</dbReference>
<dbReference type="InterPro" id="IPR036565">
    <property type="entry name" value="Mur-like_cat_sf"/>
</dbReference>
<dbReference type="Proteomes" id="UP000190064">
    <property type="component" value="Unassembled WGS sequence"/>
</dbReference>
<dbReference type="PANTHER" id="PTHR43024:SF1">
    <property type="entry name" value="UDP-N-ACETYLMURAMOYL-TRIPEPTIDE--D-ALANYL-D-ALANINE LIGASE"/>
    <property type="match status" value="1"/>
</dbReference>
<dbReference type="InterPro" id="IPR051046">
    <property type="entry name" value="MurCDEF_CellWall_CoF430Synth"/>
</dbReference>
<proteinExistence type="inferred from homology"/>
<dbReference type="GO" id="GO:0008360">
    <property type="term" value="P:regulation of cell shape"/>
    <property type="evidence" value="ECO:0007669"/>
    <property type="project" value="UniProtKB-KW"/>
</dbReference>